<comment type="caution">
    <text evidence="2">The sequence shown here is derived from an EMBL/GenBank/DDBJ whole genome shotgun (WGS) entry which is preliminary data.</text>
</comment>
<feature type="domain" description="Enoyl reductase (ER)" evidence="1">
    <location>
        <begin position="17"/>
        <end position="346"/>
    </location>
</feature>
<organism evidence="2 3">
    <name type="scientific">Agrocybe pediades</name>
    <dbReference type="NCBI Taxonomy" id="84607"/>
    <lineage>
        <taxon>Eukaryota</taxon>
        <taxon>Fungi</taxon>
        <taxon>Dikarya</taxon>
        <taxon>Basidiomycota</taxon>
        <taxon>Agaricomycotina</taxon>
        <taxon>Agaricomycetes</taxon>
        <taxon>Agaricomycetidae</taxon>
        <taxon>Agaricales</taxon>
        <taxon>Agaricineae</taxon>
        <taxon>Strophariaceae</taxon>
        <taxon>Agrocybe</taxon>
    </lineage>
</organism>
<dbReference type="PANTHER" id="PTHR11695">
    <property type="entry name" value="ALCOHOL DEHYDROGENASE RELATED"/>
    <property type="match status" value="1"/>
</dbReference>
<dbReference type="GO" id="GO:0005739">
    <property type="term" value="C:mitochondrion"/>
    <property type="evidence" value="ECO:0007669"/>
    <property type="project" value="TreeGrafter"/>
</dbReference>
<dbReference type="AlphaFoldDB" id="A0A8H4QPZ0"/>
<dbReference type="InterPro" id="IPR050700">
    <property type="entry name" value="YIM1/Zinc_Alcohol_DH_Fams"/>
</dbReference>
<proteinExistence type="predicted"/>
<dbReference type="Pfam" id="PF13602">
    <property type="entry name" value="ADH_zinc_N_2"/>
    <property type="match status" value="1"/>
</dbReference>
<dbReference type="SMART" id="SM00829">
    <property type="entry name" value="PKS_ER"/>
    <property type="match status" value="1"/>
</dbReference>
<accession>A0A8H4QPZ0</accession>
<dbReference type="PANTHER" id="PTHR11695:SF294">
    <property type="entry name" value="RETICULON-4-INTERACTING PROTEIN 1, MITOCHONDRIAL"/>
    <property type="match status" value="1"/>
</dbReference>
<dbReference type="CDD" id="cd08267">
    <property type="entry name" value="MDR1"/>
    <property type="match status" value="1"/>
</dbReference>
<dbReference type="Gene3D" id="3.90.180.10">
    <property type="entry name" value="Medium-chain alcohol dehydrogenases, catalytic domain"/>
    <property type="match status" value="1"/>
</dbReference>
<keyword evidence="3" id="KW-1185">Reference proteome</keyword>
<dbReference type="InterPro" id="IPR011032">
    <property type="entry name" value="GroES-like_sf"/>
</dbReference>
<dbReference type="SUPFAM" id="SSF51735">
    <property type="entry name" value="NAD(P)-binding Rossmann-fold domains"/>
    <property type="match status" value="1"/>
</dbReference>
<evidence type="ECO:0000313" key="2">
    <source>
        <dbReference type="EMBL" id="KAF4614751.1"/>
    </source>
</evidence>
<sequence>MTSIQKTQRAWTVIRRGTPDNAAVLNKEWPVPQDLRPGEVLVKVQAAALNPLGWKLMKFIPGFISWRPYVAEHDFSGVIVNANGTKFKDGDPVFGWIDAPLQRASKQGTLAEYLKIPAEHIAVRPPNLTPVQAAGITLASLTAYQALKGIADLQPDQTLFVNGGSTAVGIFAIQYAKAIGAKVVATASGKNEAFVRGLGADEFIDYMKTGPLHTYLEKNAPSTKYQVIFETVGFMDPSLFTHSAKYLANDGVFISTGPLPTKFNFSALWDGLRTAGAVLLPAWLGSVNRKWKMVMVENSVDDLQELQKLFANGTLKPVVDSVYEFEDAHKAYERILSSRATGKIVVKVDPTAQ</sequence>
<gene>
    <name evidence="2" type="ORF">D9613_003251</name>
</gene>
<dbReference type="Pfam" id="PF08240">
    <property type="entry name" value="ADH_N"/>
    <property type="match status" value="1"/>
</dbReference>
<dbReference type="InterPro" id="IPR013154">
    <property type="entry name" value="ADH-like_N"/>
</dbReference>
<evidence type="ECO:0000313" key="3">
    <source>
        <dbReference type="Proteomes" id="UP000521872"/>
    </source>
</evidence>
<evidence type="ECO:0000259" key="1">
    <source>
        <dbReference type="SMART" id="SM00829"/>
    </source>
</evidence>
<dbReference type="InterPro" id="IPR020843">
    <property type="entry name" value="ER"/>
</dbReference>
<dbReference type="Gene3D" id="3.40.50.720">
    <property type="entry name" value="NAD(P)-binding Rossmann-like Domain"/>
    <property type="match status" value="1"/>
</dbReference>
<name>A0A8H4QPZ0_9AGAR</name>
<dbReference type="GO" id="GO:0016491">
    <property type="term" value="F:oxidoreductase activity"/>
    <property type="evidence" value="ECO:0007669"/>
    <property type="project" value="InterPro"/>
</dbReference>
<dbReference type="Proteomes" id="UP000521872">
    <property type="component" value="Unassembled WGS sequence"/>
</dbReference>
<reference evidence="2 3" key="1">
    <citation type="submission" date="2019-12" db="EMBL/GenBank/DDBJ databases">
        <authorList>
            <person name="Floudas D."/>
            <person name="Bentzer J."/>
            <person name="Ahren D."/>
            <person name="Johansson T."/>
            <person name="Persson P."/>
            <person name="Tunlid A."/>
        </authorList>
    </citation>
    <scope>NUCLEOTIDE SEQUENCE [LARGE SCALE GENOMIC DNA]</scope>
    <source>
        <strain evidence="2 3">CBS 102.39</strain>
    </source>
</reference>
<dbReference type="SUPFAM" id="SSF50129">
    <property type="entry name" value="GroES-like"/>
    <property type="match status" value="1"/>
</dbReference>
<protein>
    <recommendedName>
        <fullName evidence="1">Enoyl reductase (ER) domain-containing protein</fullName>
    </recommendedName>
</protein>
<dbReference type="InterPro" id="IPR036291">
    <property type="entry name" value="NAD(P)-bd_dom_sf"/>
</dbReference>
<dbReference type="EMBL" id="JAACJL010000044">
    <property type="protein sequence ID" value="KAF4614751.1"/>
    <property type="molecule type" value="Genomic_DNA"/>
</dbReference>